<keyword evidence="1" id="KW-0812">Transmembrane</keyword>
<gene>
    <name evidence="2" type="ORF">AB0L16_07015</name>
</gene>
<dbReference type="RefSeq" id="WP_109282660.1">
    <property type="nucleotide sequence ID" value="NZ_JBFAUK010000004.1"/>
</dbReference>
<keyword evidence="1" id="KW-1133">Transmembrane helix</keyword>
<organism evidence="2 3">
    <name type="scientific">Streptomyces orinoci</name>
    <name type="common">Streptoverticillium orinoci</name>
    <dbReference type="NCBI Taxonomy" id="67339"/>
    <lineage>
        <taxon>Bacteria</taxon>
        <taxon>Bacillati</taxon>
        <taxon>Actinomycetota</taxon>
        <taxon>Actinomycetes</taxon>
        <taxon>Kitasatosporales</taxon>
        <taxon>Streptomycetaceae</taxon>
        <taxon>Streptomyces</taxon>
    </lineage>
</organism>
<evidence type="ECO:0000313" key="3">
    <source>
        <dbReference type="Proteomes" id="UP001552594"/>
    </source>
</evidence>
<protein>
    <submittedName>
        <fullName evidence="2">DUF3592 domain-containing protein</fullName>
    </submittedName>
</protein>
<comment type="caution">
    <text evidence="2">The sequence shown here is derived from an EMBL/GenBank/DDBJ whole genome shotgun (WGS) entry which is preliminary data.</text>
</comment>
<proteinExistence type="predicted"/>
<evidence type="ECO:0000313" key="2">
    <source>
        <dbReference type="EMBL" id="MEV5506214.1"/>
    </source>
</evidence>
<sequence>MWAVIAVGTAPLLLGGALAYLAGAFGLRESRRLRRVGVPARALVRHPPAGPDDLPGEARPLLQFATEDGRIVEVFSPVPSSRSHPLPDGREVLIAYDPADPRNVLVRGRERYWPEYVLLALGAAAVLAGLTLLAVPR</sequence>
<reference evidence="2 3" key="1">
    <citation type="submission" date="2024-06" db="EMBL/GenBank/DDBJ databases">
        <title>The Natural Products Discovery Center: Release of the First 8490 Sequenced Strains for Exploring Actinobacteria Biosynthetic Diversity.</title>
        <authorList>
            <person name="Kalkreuter E."/>
            <person name="Kautsar S.A."/>
            <person name="Yang D."/>
            <person name="Bader C.D."/>
            <person name="Teijaro C.N."/>
            <person name="Fluegel L."/>
            <person name="Davis C.M."/>
            <person name="Simpson J.R."/>
            <person name="Lauterbach L."/>
            <person name="Steele A.D."/>
            <person name="Gui C."/>
            <person name="Meng S."/>
            <person name="Li G."/>
            <person name="Viehrig K."/>
            <person name="Ye F."/>
            <person name="Su P."/>
            <person name="Kiefer A.F."/>
            <person name="Nichols A."/>
            <person name="Cepeda A.J."/>
            <person name="Yan W."/>
            <person name="Fan B."/>
            <person name="Jiang Y."/>
            <person name="Adhikari A."/>
            <person name="Zheng C.-J."/>
            <person name="Schuster L."/>
            <person name="Cowan T.M."/>
            <person name="Smanski M.J."/>
            <person name="Chevrette M.G."/>
            <person name="De Carvalho L.P.S."/>
            <person name="Shen B."/>
        </authorList>
    </citation>
    <scope>NUCLEOTIDE SEQUENCE [LARGE SCALE GENOMIC DNA]</scope>
    <source>
        <strain evidence="2 3">NPDC052347</strain>
    </source>
</reference>
<feature type="transmembrane region" description="Helical" evidence="1">
    <location>
        <begin position="116"/>
        <end position="135"/>
    </location>
</feature>
<dbReference type="EMBL" id="JBFAUK010000004">
    <property type="protein sequence ID" value="MEV5506214.1"/>
    <property type="molecule type" value="Genomic_DNA"/>
</dbReference>
<evidence type="ECO:0000256" key="1">
    <source>
        <dbReference type="SAM" id="Phobius"/>
    </source>
</evidence>
<keyword evidence="3" id="KW-1185">Reference proteome</keyword>
<accession>A0ABV3JTK2</accession>
<name>A0ABV3JTK2_STRON</name>
<keyword evidence="1" id="KW-0472">Membrane</keyword>
<dbReference type="Proteomes" id="UP001552594">
    <property type="component" value="Unassembled WGS sequence"/>
</dbReference>